<gene>
    <name evidence="1" type="ORF">DS2_05555</name>
</gene>
<dbReference type="eggNOG" id="ENOG50332DN">
    <property type="taxonomic scope" value="Bacteria"/>
</dbReference>
<dbReference type="STRING" id="1328313.DS2_05555"/>
<dbReference type="AlphaFoldDB" id="W7QDM5"/>
<proteinExistence type="predicted"/>
<evidence type="ECO:0000313" key="2">
    <source>
        <dbReference type="Proteomes" id="UP000019276"/>
    </source>
</evidence>
<keyword evidence="2" id="KW-1185">Reference proteome</keyword>
<dbReference type="RefSeq" id="WP_035013683.1">
    <property type="nucleotide sequence ID" value="NZ_ARZY01000007.1"/>
</dbReference>
<accession>W7QDM5</accession>
<organism evidence="1 2">
    <name type="scientific">Catenovulum agarivorans DS-2</name>
    <dbReference type="NCBI Taxonomy" id="1328313"/>
    <lineage>
        <taxon>Bacteria</taxon>
        <taxon>Pseudomonadati</taxon>
        <taxon>Pseudomonadota</taxon>
        <taxon>Gammaproteobacteria</taxon>
        <taxon>Alteromonadales</taxon>
        <taxon>Alteromonadaceae</taxon>
        <taxon>Catenovulum</taxon>
    </lineage>
</organism>
<protein>
    <submittedName>
        <fullName evidence="1">Uncharacterized protein</fullName>
    </submittedName>
</protein>
<name>W7QDM5_9ALTE</name>
<evidence type="ECO:0000313" key="1">
    <source>
        <dbReference type="EMBL" id="EWH11009.1"/>
    </source>
</evidence>
<dbReference type="Proteomes" id="UP000019276">
    <property type="component" value="Unassembled WGS sequence"/>
</dbReference>
<dbReference type="OrthoDB" id="6386237at2"/>
<comment type="caution">
    <text evidence="1">The sequence shown here is derived from an EMBL/GenBank/DDBJ whole genome shotgun (WGS) entry which is preliminary data.</text>
</comment>
<sequence>MAPEFVKGVWRYRGARAIDEGIAVYIQIPDRLDISEAQHKIYLIETICPKAEAINFWRKLIRYDFYLRTYNYVERNYIEAKCPKPFNL</sequence>
<dbReference type="EMBL" id="ARZY01000007">
    <property type="protein sequence ID" value="EWH11009.1"/>
    <property type="molecule type" value="Genomic_DNA"/>
</dbReference>
<reference evidence="1 2" key="1">
    <citation type="journal article" date="2014" name="Genome Announc.">
        <title>Draft Genome Sequence of the Agar-Degrading Bacterium Catenovulum sp. Strain DS-2, Isolated from Intestines of Haliotis diversicolor.</title>
        <authorList>
            <person name="Shan D."/>
            <person name="Li X."/>
            <person name="Gu Z."/>
            <person name="Wei G."/>
            <person name="Gao Z."/>
            <person name="Shao Z."/>
        </authorList>
    </citation>
    <scope>NUCLEOTIDE SEQUENCE [LARGE SCALE GENOMIC DNA]</scope>
    <source>
        <strain evidence="1 2">DS-2</strain>
    </source>
</reference>